<accession>A0A8W8LXZ9</accession>
<evidence type="ECO:0000256" key="1">
    <source>
        <dbReference type="ARBA" id="ARBA00005142"/>
    </source>
</evidence>
<evidence type="ECO:0000313" key="10">
    <source>
        <dbReference type="Proteomes" id="UP000005408"/>
    </source>
</evidence>
<evidence type="ECO:0000256" key="5">
    <source>
        <dbReference type="PROSITE-ProRule" id="PRU00325"/>
    </source>
</evidence>
<dbReference type="EC" id="3.6.1.23" evidence="6"/>
<name>A0A8W8LXZ9_MAGGI</name>
<dbReference type="EnsemblMetazoa" id="G30351.1">
    <property type="protein sequence ID" value="G30351.1:cds"/>
    <property type="gene ID" value="G30351"/>
</dbReference>
<dbReference type="GO" id="GO:0046081">
    <property type="term" value="P:dUTP catabolic process"/>
    <property type="evidence" value="ECO:0007669"/>
    <property type="project" value="UniProtKB-UniRule"/>
</dbReference>
<dbReference type="Pfam" id="PF00692">
    <property type="entry name" value="dUTPase"/>
    <property type="match status" value="1"/>
</dbReference>
<comment type="cofactor">
    <cofactor evidence="6">
        <name>Mg(2+)</name>
        <dbReference type="ChEBI" id="CHEBI:18420"/>
    </cofactor>
</comment>
<keyword evidence="3 6" id="KW-0378">Hydrolase</keyword>
<keyword evidence="6" id="KW-0479">Metal-binding</keyword>
<comment type="catalytic activity">
    <reaction evidence="6">
        <text>dUTP + H2O = dUMP + diphosphate + H(+)</text>
        <dbReference type="Rhea" id="RHEA:10248"/>
        <dbReference type="ChEBI" id="CHEBI:15377"/>
        <dbReference type="ChEBI" id="CHEBI:15378"/>
        <dbReference type="ChEBI" id="CHEBI:33019"/>
        <dbReference type="ChEBI" id="CHEBI:61555"/>
        <dbReference type="ChEBI" id="CHEBI:246422"/>
        <dbReference type="EC" id="3.6.1.23"/>
    </reaction>
</comment>
<evidence type="ECO:0000256" key="2">
    <source>
        <dbReference type="ARBA" id="ARBA00006581"/>
    </source>
</evidence>
<dbReference type="PROSITE" id="PS50966">
    <property type="entry name" value="ZF_SWIM"/>
    <property type="match status" value="1"/>
</dbReference>
<keyword evidence="10" id="KW-1185">Reference proteome</keyword>
<organism evidence="9 10">
    <name type="scientific">Magallana gigas</name>
    <name type="common">Pacific oyster</name>
    <name type="synonym">Crassostrea gigas</name>
    <dbReference type="NCBI Taxonomy" id="29159"/>
    <lineage>
        <taxon>Eukaryota</taxon>
        <taxon>Metazoa</taxon>
        <taxon>Spiralia</taxon>
        <taxon>Lophotrochozoa</taxon>
        <taxon>Mollusca</taxon>
        <taxon>Bivalvia</taxon>
        <taxon>Autobranchia</taxon>
        <taxon>Pteriomorphia</taxon>
        <taxon>Ostreida</taxon>
        <taxon>Ostreoidea</taxon>
        <taxon>Ostreidae</taxon>
        <taxon>Magallana</taxon>
    </lineage>
</organism>
<dbReference type="GO" id="GO:0004170">
    <property type="term" value="F:dUTP diphosphatase activity"/>
    <property type="evidence" value="ECO:0007669"/>
    <property type="project" value="UniProtKB-UniRule"/>
</dbReference>
<keyword evidence="6" id="KW-0460">Magnesium</keyword>
<keyword evidence="5" id="KW-0863">Zinc-finger</keyword>
<dbReference type="CDD" id="cd07557">
    <property type="entry name" value="trimeric_dUTPase"/>
    <property type="match status" value="1"/>
</dbReference>
<dbReference type="GO" id="GO:0008270">
    <property type="term" value="F:zinc ion binding"/>
    <property type="evidence" value="ECO:0007669"/>
    <property type="project" value="UniProtKB-KW"/>
</dbReference>
<dbReference type="InterPro" id="IPR029054">
    <property type="entry name" value="dUTPase-like"/>
</dbReference>
<dbReference type="InterPro" id="IPR008181">
    <property type="entry name" value="dUTPase"/>
</dbReference>
<dbReference type="PANTHER" id="PTHR11241:SF0">
    <property type="entry name" value="DEOXYURIDINE 5'-TRIPHOSPHATE NUCLEOTIDOHYDROLASE"/>
    <property type="match status" value="1"/>
</dbReference>
<feature type="region of interest" description="Disordered" evidence="7">
    <location>
        <begin position="118"/>
        <end position="137"/>
    </location>
</feature>
<dbReference type="Proteomes" id="UP000005408">
    <property type="component" value="Unassembled WGS sequence"/>
</dbReference>
<evidence type="ECO:0000256" key="7">
    <source>
        <dbReference type="SAM" id="MobiDB-lite"/>
    </source>
</evidence>
<evidence type="ECO:0000256" key="3">
    <source>
        <dbReference type="ARBA" id="ARBA00022801"/>
    </source>
</evidence>
<feature type="domain" description="SWIM-type" evidence="8">
    <location>
        <begin position="181"/>
        <end position="219"/>
    </location>
</feature>
<dbReference type="InterPro" id="IPR007527">
    <property type="entry name" value="Znf_SWIM"/>
</dbReference>
<dbReference type="InterPro" id="IPR033704">
    <property type="entry name" value="dUTPase_trimeric"/>
</dbReference>
<evidence type="ECO:0000259" key="8">
    <source>
        <dbReference type="PROSITE" id="PS50966"/>
    </source>
</evidence>
<dbReference type="AlphaFoldDB" id="A0A8W8LXZ9"/>
<dbReference type="GO" id="GO:0006226">
    <property type="term" value="P:dUMP biosynthetic process"/>
    <property type="evidence" value="ECO:0007669"/>
    <property type="project" value="UniProtKB-UniRule"/>
</dbReference>
<dbReference type="Gene3D" id="2.70.40.10">
    <property type="match status" value="2"/>
</dbReference>
<keyword evidence="5" id="KW-0862">Zinc</keyword>
<protein>
    <recommendedName>
        <fullName evidence="6">Deoxyuridine 5'-triphosphate nucleotidohydrolase</fullName>
        <shortName evidence="6">dUTPase</shortName>
        <ecNumber evidence="6">3.6.1.23</ecNumber>
    </recommendedName>
    <alternativeName>
        <fullName evidence="6">dUTP pyrophosphatase</fullName>
    </alternativeName>
</protein>
<comment type="similarity">
    <text evidence="2 6">Belongs to the dUTPase family.</text>
</comment>
<evidence type="ECO:0000256" key="4">
    <source>
        <dbReference type="ARBA" id="ARBA00023080"/>
    </source>
</evidence>
<dbReference type="GO" id="GO:0000287">
    <property type="term" value="F:magnesium ion binding"/>
    <property type="evidence" value="ECO:0007669"/>
    <property type="project" value="UniProtKB-UniRule"/>
</dbReference>
<evidence type="ECO:0000256" key="6">
    <source>
        <dbReference type="RuleBase" id="RU367024"/>
    </source>
</evidence>
<dbReference type="PANTHER" id="PTHR11241">
    <property type="entry name" value="DEOXYURIDINE 5'-TRIPHOSPHATE NUCLEOTIDOHYDROLASE"/>
    <property type="match status" value="1"/>
</dbReference>
<dbReference type="SUPFAM" id="SSF51283">
    <property type="entry name" value="dUTPase-like"/>
    <property type="match status" value="1"/>
</dbReference>
<dbReference type="InterPro" id="IPR036157">
    <property type="entry name" value="dUTPase-like_sf"/>
</dbReference>
<keyword evidence="4 6" id="KW-0546">Nucleotide metabolism</keyword>
<comment type="function">
    <text evidence="6">Involved in nucleotide metabolism via production of dUMP, the immediate precursor of thymidine nucleotides, and decreases the intracellular concentration of dUTP so that uracil cannot be incorporated into DNA.</text>
</comment>
<evidence type="ECO:0000313" key="9">
    <source>
        <dbReference type="EnsemblMetazoa" id="G30351.1:cds"/>
    </source>
</evidence>
<sequence length="261" mass="28734">MAAGPNQPPILNFARLTENAFTPTRGTERSAGFDLYSAGDYTIPARGKNVVNTDIQIAVPSGCYGRIAGVIDPDYRGNVGVVMFNFGADDFKVKKGDRIAQLICEKIHFPKLQELETLDETRRGDNPPNESDPGWKTNDLNSWPHILNEDLVDYLIFSKAYDAKVSPSQPGVGLADYHAWILISSDEEDSYKIENASCTCPAGLGGGCSHISAIGYAVVRHGIKDSQENLLQISQCLGAREQHPLQLTIRRSSKKWFFTTK</sequence>
<reference evidence="9" key="1">
    <citation type="submission" date="2022-08" db="UniProtKB">
        <authorList>
            <consortium name="EnsemblMetazoa"/>
        </authorList>
    </citation>
    <scope>IDENTIFICATION</scope>
    <source>
        <strain evidence="9">05x7-T-G4-1.051#20</strain>
    </source>
</reference>
<comment type="pathway">
    <text evidence="1 6">Pyrimidine metabolism; dUMP biosynthesis; dUMP from dCTP (dUTP route): step 2/2.</text>
</comment>
<proteinExistence type="inferred from homology"/>